<sequence>MPGCDQAKPACSRCARLNLACIGCGQQRFKFKDETPNLKAADKQLSRRTPAASRAALARAAFDPSRALTNPTTITASAFISVLEITDPSYDLFCYGTFMNEIPQQLGRHEALDASAEALASCFSCVHTGTVSTLSISKYVRALNSVQKCLQNPKTAYSGETLCAIYLIMLVQGWIGKDDDSFPQHGQAMAHLLGVIVNRDLHEPQNAVMLITLTVSVLLESIFNPDIQLEPWLSTLAELQNMSLMTEILRRPMQNTSQMKTLYQIVRLDFPGLKRHLLEVIEPACTGPLEKLPLVLVRLQTRYQAAYCLLLSMGMTLNGMLRALNPYDTLLGEEMDVYCAEMLDLAERAKRRRPFGASHIPPRVARPAIKSMIAEYDTGFGYVNWQAKAELLRPAYDTVRNRLAASKLSSPDPGDISDDSGCAMEDINLGISYSKVDDVCCIL</sequence>
<protein>
    <submittedName>
        <fullName evidence="1">Uncharacterized protein</fullName>
    </submittedName>
</protein>
<comment type="caution">
    <text evidence="1">The sequence shown here is derived from an EMBL/GenBank/DDBJ whole genome shotgun (WGS) entry which is preliminary data.</text>
</comment>
<name>A0ACC4DI75_PURLI</name>
<evidence type="ECO:0000313" key="2">
    <source>
        <dbReference type="Proteomes" id="UP001638806"/>
    </source>
</evidence>
<organism evidence="1 2">
    <name type="scientific">Purpureocillium lilacinum</name>
    <name type="common">Paecilomyces lilacinus</name>
    <dbReference type="NCBI Taxonomy" id="33203"/>
    <lineage>
        <taxon>Eukaryota</taxon>
        <taxon>Fungi</taxon>
        <taxon>Dikarya</taxon>
        <taxon>Ascomycota</taxon>
        <taxon>Pezizomycotina</taxon>
        <taxon>Sordariomycetes</taxon>
        <taxon>Hypocreomycetidae</taxon>
        <taxon>Hypocreales</taxon>
        <taxon>Ophiocordycipitaceae</taxon>
        <taxon>Purpureocillium</taxon>
    </lineage>
</organism>
<dbReference type="Proteomes" id="UP001638806">
    <property type="component" value="Unassembled WGS sequence"/>
</dbReference>
<keyword evidence="2" id="KW-1185">Reference proteome</keyword>
<accession>A0ACC4DI75</accession>
<reference evidence="1" key="1">
    <citation type="submission" date="2024-12" db="EMBL/GenBank/DDBJ databases">
        <title>Comparative genomics and development of molecular markers within Purpureocillium lilacinum and among Purpureocillium species.</title>
        <authorList>
            <person name="Yeh Z.-Y."/>
            <person name="Ni N.-T."/>
            <person name="Lo P.-H."/>
            <person name="Mushyakhwo K."/>
            <person name="Lin C.-F."/>
            <person name="Nai Y.-S."/>
        </authorList>
    </citation>
    <scope>NUCLEOTIDE SEQUENCE</scope>
    <source>
        <strain evidence="1">NCHU-NPUST-175</strain>
    </source>
</reference>
<proteinExistence type="predicted"/>
<evidence type="ECO:0000313" key="1">
    <source>
        <dbReference type="EMBL" id="KAL3955941.1"/>
    </source>
</evidence>
<gene>
    <name evidence="1" type="ORF">ACCO45_008787</name>
</gene>
<dbReference type="EMBL" id="JBGNUJ010000008">
    <property type="protein sequence ID" value="KAL3955941.1"/>
    <property type="molecule type" value="Genomic_DNA"/>
</dbReference>